<dbReference type="EMBL" id="JALBCA010000087">
    <property type="protein sequence ID" value="KAI2383604.1"/>
    <property type="molecule type" value="Genomic_DNA"/>
</dbReference>
<protein>
    <submittedName>
        <fullName evidence="1">Uncharacterized protein</fullName>
    </submittedName>
</protein>
<evidence type="ECO:0000313" key="1">
    <source>
        <dbReference type="EMBL" id="KAI2383604.1"/>
    </source>
</evidence>
<proteinExistence type="predicted"/>
<accession>A0ACB8URJ5</accession>
<name>A0ACB8URJ5_9EURO</name>
<sequence length="246" mass="27623">MSGSMDMSYWDICTQQRRNVYTPVSEVAGKATSDQSTQGGSEVLNQPQPSAQPIPQTPASSVESSERQLYQHRHPMASVSVDYAVSFLSFCETPLLGVDYLQRSTVLMILGRKGVILAIIPQNPLTSRLHKALEGVGDVYGRNVSCFAQAKTMGWLLSPAYEARPDWHRDFKLAMIGRELGFHLKRKFYDYQPLHMWALIQTPVLLLDTTQGGLVTIQVNGVDVTDEWTQEWPDYKESQPEELDGD</sequence>
<reference evidence="1" key="1">
    <citation type="journal article" date="2022" name="bioRxiv">
        <title>Population genetic analysis of Ophidiomyces ophidiicola, the causative agent of snake fungal disease, indicates recent introductions to the USA.</title>
        <authorList>
            <person name="Ladner J.T."/>
            <person name="Palmer J.M."/>
            <person name="Ettinger C.L."/>
            <person name="Stajich J.E."/>
            <person name="Farrell T.M."/>
            <person name="Glorioso B.M."/>
            <person name="Lawson B."/>
            <person name="Price S.J."/>
            <person name="Stengle A.G."/>
            <person name="Grear D.A."/>
            <person name="Lorch J.M."/>
        </authorList>
    </citation>
    <scope>NUCLEOTIDE SEQUENCE</scope>
    <source>
        <strain evidence="1">NWHC 24266-5</strain>
    </source>
</reference>
<organism evidence="1">
    <name type="scientific">Ophidiomyces ophidiicola</name>
    <dbReference type="NCBI Taxonomy" id="1387563"/>
    <lineage>
        <taxon>Eukaryota</taxon>
        <taxon>Fungi</taxon>
        <taxon>Dikarya</taxon>
        <taxon>Ascomycota</taxon>
        <taxon>Pezizomycotina</taxon>
        <taxon>Eurotiomycetes</taxon>
        <taxon>Eurotiomycetidae</taxon>
        <taxon>Onygenales</taxon>
        <taxon>Onygenaceae</taxon>
        <taxon>Ophidiomyces</taxon>
    </lineage>
</organism>
<gene>
    <name evidence="1" type="ORF">LOY88_005169</name>
</gene>
<comment type="caution">
    <text evidence="1">The sequence shown here is derived from an EMBL/GenBank/DDBJ whole genome shotgun (WGS) entry which is preliminary data.</text>
</comment>